<gene>
    <name evidence="2" type="ORF">D7S89_07525</name>
</gene>
<feature type="region of interest" description="Disordered" evidence="1">
    <location>
        <begin position="120"/>
        <end position="162"/>
    </location>
</feature>
<dbReference type="OrthoDB" id="9135897at2"/>
<reference evidence="2 3" key="1">
    <citation type="submission" date="2018-10" db="EMBL/GenBank/DDBJ databases">
        <title>Paraburkholderia sp. 7MK8-2, isolated from soil.</title>
        <authorList>
            <person name="Gao Z.-H."/>
            <person name="Qiu L.-H."/>
        </authorList>
    </citation>
    <scope>NUCLEOTIDE SEQUENCE [LARGE SCALE GENOMIC DNA]</scope>
    <source>
        <strain evidence="2 3">7MK8-2</strain>
    </source>
</reference>
<keyword evidence="3" id="KW-1185">Reference proteome</keyword>
<proteinExistence type="predicted"/>
<organism evidence="2 3">
    <name type="scientific">Trinickia fusca</name>
    <dbReference type="NCBI Taxonomy" id="2419777"/>
    <lineage>
        <taxon>Bacteria</taxon>
        <taxon>Pseudomonadati</taxon>
        <taxon>Pseudomonadota</taxon>
        <taxon>Betaproteobacteria</taxon>
        <taxon>Burkholderiales</taxon>
        <taxon>Burkholderiaceae</taxon>
        <taxon>Trinickia</taxon>
    </lineage>
</organism>
<dbReference type="EMBL" id="RBZV01000002">
    <property type="protein sequence ID" value="RKP50906.1"/>
    <property type="molecule type" value="Genomic_DNA"/>
</dbReference>
<evidence type="ECO:0000256" key="1">
    <source>
        <dbReference type="SAM" id="MobiDB-lite"/>
    </source>
</evidence>
<dbReference type="AlphaFoldDB" id="A0A494XQ58"/>
<comment type="caution">
    <text evidence="2">The sequence shown here is derived from an EMBL/GenBank/DDBJ whole genome shotgun (WGS) entry which is preliminary data.</text>
</comment>
<sequence>MKFDLRNICAGLCTALSLVAVDGRAQQAGTAGTAPAADARAGAQGRDAQAGAALDSLHGMHSEQGLLGGPAAYSDPYQAAYDSTEGQRTDLMDAERVPRGASAYGPAPATAARVGTGQLRRGLDDTATNNQPGASKAPETPAQSIYHDTGKPDPTSVYRSPW</sequence>
<evidence type="ECO:0000313" key="3">
    <source>
        <dbReference type="Proteomes" id="UP000280434"/>
    </source>
</evidence>
<dbReference type="RefSeq" id="WP_121276993.1">
    <property type="nucleotide sequence ID" value="NZ_RBZV01000002.1"/>
</dbReference>
<dbReference type="Proteomes" id="UP000280434">
    <property type="component" value="Unassembled WGS sequence"/>
</dbReference>
<accession>A0A494XQ58</accession>
<name>A0A494XQ58_9BURK</name>
<evidence type="ECO:0000313" key="2">
    <source>
        <dbReference type="EMBL" id="RKP50906.1"/>
    </source>
</evidence>
<protein>
    <submittedName>
        <fullName evidence="2">Uncharacterized protein</fullName>
    </submittedName>
</protein>